<dbReference type="InterPro" id="IPR012677">
    <property type="entry name" value="Nucleotide-bd_a/b_plait_sf"/>
</dbReference>
<comment type="similarity">
    <text evidence="3">In the central section; belongs to the inositol 1,4,5-trisphosphate 5-phosphatase family.</text>
</comment>
<dbReference type="GO" id="GO:0046856">
    <property type="term" value="P:phosphatidylinositol dephosphorylation"/>
    <property type="evidence" value="ECO:0007669"/>
    <property type="project" value="InterPro"/>
</dbReference>
<reference evidence="7 8" key="2">
    <citation type="submission" date="2018-11" db="EMBL/GenBank/DDBJ databases">
        <authorList>
            <consortium name="Pathogen Informatics"/>
        </authorList>
    </citation>
    <scope>NUCLEOTIDE SEQUENCE [LARGE SCALE GENOMIC DNA]</scope>
</reference>
<dbReference type="GO" id="GO:0004439">
    <property type="term" value="F:phosphatidylinositol-4,5-bisphosphate 5-phosphatase activity"/>
    <property type="evidence" value="ECO:0007669"/>
    <property type="project" value="UniProtKB-EC"/>
</dbReference>
<evidence type="ECO:0000256" key="2">
    <source>
        <dbReference type="ARBA" id="ARBA00008943"/>
    </source>
</evidence>
<evidence type="ECO:0000256" key="3">
    <source>
        <dbReference type="ARBA" id="ARBA00009678"/>
    </source>
</evidence>
<keyword evidence="5" id="KW-0378">Hydrolase</keyword>
<dbReference type="EC" id="3.1.3.36" evidence="4"/>
<dbReference type="SUPFAM" id="SSF56219">
    <property type="entry name" value="DNase I-like"/>
    <property type="match status" value="1"/>
</dbReference>
<comment type="catalytic activity">
    <reaction evidence="1">
        <text>a 1,2-diacyl-sn-glycero-3-phospho-(1D-myo-inositol-4,5-bisphosphate) + H2O = a 1,2-diacyl-sn-glycero-3-phospho-(1D-myo-inositol 4-phosphate) + phosphate</text>
        <dbReference type="Rhea" id="RHEA:22764"/>
        <dbReference type="ChEBI" id="CHEBI:15377"/>
        <dbReference type="ChEBI" id="CHEBI:43474"/>
        <dbReference type="ChEBI" id="CHEBI:58178"/>
        <dbReference type="ChEBI" id="CHEBI:58456"/>
        <dbReference type="EC" id="3.1.3.36"/>
    </reaction>
</comment>
<dbReference type="GO" id="GO:0098793">
    <property type="term" value="C:presynapse"/>
    <property type="evidence" value="ECO:0007669"/>
    <property type="project" value="GOC"/>
</dbReference>
<dbReference type="Proteomes" id="UP000270296">
    <property type="component" value="Unassembled WGS sequence"/>
</dbReference>
<dbReference type="InterPro" id="IPR015047">
    <property type="entry name" value="SYNJ1/2_RRM"/>
</dbReference>
<accession>A0A183IJ74</accession>
<evidence type="ECO:0000259" key="6">
    <source>
        <dbReference type="PROSITE" id="PS50275"/>
    </source>
</evidence>
<reference evidence="9" key="1">
    <citation type="submission" date="2016-06" db="UniProtKB">
        <authorList>
            <consortium name="WormBaseParasite"/>
        </authorList>
    </citation>
    <scope>IDENTIFICATION</scope>
</reference>
<protein>
    <recommendedName>
        <fullName evidence="4">phosphoinositide 5-phosphatase</fullName>
        <ecNumber evidence="4">3.1.3.36</ecNumber>
    </recommendedName>
</protein>
<dbReference type="Pfam" id="PF08952">
    <property type="entry name" value="DUF1866"/>
    <property type="match status" value="1"/>
</dbReference>
<keyword evidence="8" id="KW-1185">Reference proteome</keyword>
<evidence type="ECO:0000313" key="8">
    <source>
        <dbReference type="Proteomes" id="UP000270296"/>
    </source>
</evidence>
<dbReference type="SMART" id="SM01165">
    <property type="entry name" value="DUF1866"/>
    <property type="match status" value="1"/>
</dbReference>
<comment type="similarity">
    <text evidence="2">Belongs to the synaptojanin family.</text>
</comment>
<dbReference type="GO" id="GO:0048488">
    <property type="term" value="P:synaptic vesicle endocytosis"/>
    <property type="evidence" value="ECO:0007669"/>
    <property type="project" value="TreeGrafter"/>
</dbReference>
<dbReference type="SMART" id="SM00128">
    <property type="entry name" value="IPPc"/>
    <property type="match status" value="1"/>
</dbReference>
<dbReference type="Gene3D" id="3.60.10.10">
    <property type="entry name" value="Endonuclease/exonuclease/phosphatase"/>
    <property type="match status" value="1"/>
</dbReference>
<dbReference type="PANTHER" id="PTHR11200">
    <property type="entry name" value="INOSITOL 5-PHOSPHATASE"/>
    <property type="match status" value="1"/>
</dbReference>
<dbReference type="InterPro" id="IPR002013">
    <property type="entry name" value="SAC_dom"/>
</dbReference>
<evidence type="ECO:0000256" key="4">
    <source>
        <dbReference type="ARBA" id="ARBA00013044"/>
    </source>
</evidence>
<dbReference type="EMBL" id="UZAM01007881">
    <property type="protein sequence ID" value="VDP01990.1"/>
    <property type="molecule type" value="Genomic_DNA"/>
</dbReference>
<dbReference type="Pfam" id="PF22669">
    <property type="entry name" value="Exo_endo_phos2"/>
    <property type="match status" value="1"/>
</dbReference>
<sequence>MSISRTFRVYERNVAAATSIPTRTPYSLILDSSKISDEFLLFESGIVASLNNEECVEFRKAYVKILDAFACLGEFILHRPENGAELHYLCLVTSCVCIGRIEDCDVYRITDVAFVSMWGSYAAPSDGRINEIQKFLCGGTFYFASSVSDGPVIDLCLTTQQRYQKQEFGNRNRSLHLPFKRYGINTSKWLIRCICGGVEIKTVYVGHQQAKACLISRLSCERMGTRFNVRGVNDFGHVANFVESEQVLFFNRYVVSFLQTRGSVPLFWEQPGVQVGSHRVKMSRGFEASAPAYDRHFFAMRKYYKQVAIVNLLGAKEGEAVLSSAYKLHHKASVHGETVPLVNFDFHSEVHMSTRVEDLAVLLRKMKPVLEKFGFCVVRDKQVLRHQRGVLRVNCLDCLDRSNAVQTFFGLHILSEQLKEAELADKANIVCRFEEVFKEMWTANGDGCSKIYAGTGALEGKSKIKDASRSVSRTIQNNLLDASKQAAIDAFLLSSGFSAEVYDLTSCIIPMGLMLANPSVLSTVVEQRDKFTIPETVRVFCGTWNVNGGQRPNSVALLDISNDFTAPNDIYAIGLEEIVDLNATNIVSASSANQKMWIDAYRRILCEGKCKYILLESVQLVGVCLFVFIRPRLAPFVRDLATDMVKTGFGGAVGNKGGVAIRFLLHCTPLCFVCSHFAAGQMQVQERNSDFAEISRKLQFPMVVFWLGDFNYRIDLPCETVKDAAKAANWELLRSADQLNVQRSSGNVFNDFEEGLISFAPTYKYDTYSDDYDTSEKCRIPAWTDRVLWWERIFSDRPKPDPCQQKACKLLLYARAELKTSDHRPVGAIFDLEVRKMDFDKFESVYHDVLTCMGPPDATVIITVDSASADSDMFPHYIVDQVLQKVAQLCIQVLLVKFVGKEMWLIFKDGEMALAALSMDKTQVNSKTLNVRLKSTDWESEAERELKNARCVDSNLASELLDEGRFSTPTLDVYEEEVICTHVDNNLSAVKVPETFVAVDSKPVPPRRPPPPKFSKDTLPMPCSDKLGFRHVASVPAFPDYLKEASQADRMVLDKVSVKNPPLHSSVLKENLTTRSNLASISDDDWAKFTQARCKEH</sequence>
<dbReference type="OrthoDB" id="1925875at2759"/>
<name>A0A183IJ74_9BILA</name>
<feature type="domain" description="SAC" evidence="6">
    <location>
        <begin position="132"/>
        <end position="454"/>
    </location>
</feature>
<dbReference type="InterPro" id="IPR036691">
    <property type="entry name" value="Endo/exonu/phosph_ase_sf"/>
</dbReference>
<dbReference type="WBParaSite" id="SBAD_0000383801-mRNA-1">
    <property type="protein sequence ID" value="SBAD_0000383801-mRNA-1"/>
    <property type="gene ID" value="SBAD_0000383801"/>
</dbReference>
<evidence type="ECO:0000256" key="1">
    <source>
        <dbReference type="ARBA" id="ARBA00001786"/>
    </source>
</evidence>
<organism evidence="9">
    <name type="scientific">Soboliphyme baturini</name>
    <dbReference type="NCBI Taxonomy" id="241478"/>
    <lineage>
        <taxon>Eukaryota</taxon>
        <taxon>Metazoa</taxon>
        <taxon>Ecdysozoa</taxon>
        <taxon>Nematoda</taxon>
        <taxon>Enoplea</taxon>
        <taxon>Dorylaimia</taxon>
        <taxon>Dioctophymatida</taxon>
        <taxon>Dioctophymatoidea</taxon>
        <taxon>Soboliphymatidae</taxon>
        <taxon>Soboliphyme</taxon>
    </lineage>
</organism>
<evidence type="ECO:0000313" key="7">
    <source>
        <dbReference type="EMBL" id="VDP01990.1"/>
    </source>
</evidence>
<gene>
    <name evidence="7" type="ORF">SBAD_LOCUS3670</name>
</gene>
<dbReference type="AlphaFoldDB" id="A0A183IJ74"/>
<evidence type="ECO:0000313" key="9">
    <source>
        <dbReference type="WBParaSite" id="SBAD_0000383801-mRNA-1"/>
    </source>
</evidence>
<dbReference type="InterPro" id="IPR046985">
    <property type="entry name" value="IP5"/>
</dbReference>
<evidence type="ECO:0000256" key="5">
    <source>
        <dbReference type="ARBA" id="ARBA00022801"/>
    </source>
</evidence>
<dbReference type="PANTHER" id="PTHR11200:SF257">
    <property type="entry name" value="PHOSPHOINOSITIDE 5-PHOSPHATASE"/>
    <property type="match status" value="1"/>
</dbReference>
<dbReference type="InterPro" id="IPR000300">
    <property type="entry name" value="IPPc"/>
</dbReference>
<dbReference type="PROSITE" id="PS50275">
    <property type="entry name" value="SAC"/>
    <property type="match status" value="1"/>
</dbReference>
<dbReference type="Pfam" id="PF02383">
    <property type="entry name" value="Syja_N"/>
    <property type="match status" value="1"/>
</dbReference>
<proteinExistence type="inferred from homology"/>
<dbReference type="Gene3D" id="3.30.70.330">
    <property type="match status" value="1"/>
</dbReference>